<dbReference type="AlphaFoldDB" id="A0A0G4GX60"/>
<accession>A0A0G4GX60</accession>
<organism evidence="2">
    <name type="scientific">Chromera velia CCMP2878</name>
    <dbReference type="NCBI Taxonomy" id="1169474"/>
    <lineage>
        <taxon>Eukaryota</taxon>
        <taxon>Sar</taxon>
        <taxon>Alveolata</taxon>
        <taxon>Colpodellida</taxon>
        <taxon>Chromeraceae</taxon>
        <taxon>Chromera</taxon>
    </lineage>
</organism>
<gene>
    <name evidence="2" type="ORF">Cvel_23746</name>
</gene>
<reference evidence="2" key="1">
    <citation type="submission" date="2014-11" db="EMBL/GenBank/DDBJ databases">
        <authorList>
            <person name="Otto D Thomas"/>
            <person name="Naeem Raeece"/>
        </authorList>
    </citation>
    <scope>NUCLEOTIDE SEQUENCE</scope>
</reference>
<dbReference type="Gene3D" id="1.25.40.570">
    <property type="match status" value="1"/>
</dbReference>
<dbReference type="EMBL" id="CDMZ01001642">
    <property type="protein sequence ID" value="CEM35547.1"/>
    <property type="molecule type" value="Genomic_DNA"/>
</dbReference>
<name>A0A0G4GX60_9ALVE</name>
<dbReference type="VEuPathDB" id="CryptoDB:Cvel_23746"/>
<dbReference type="PhylomeDB" id="A0A0G4GX60"/>
<evidence type="ECO:0000256" key="1">
    <source>
        <dbReference type="SAM" id="MobiDB-lite"/>
    </source>
</evidence>
<dbReference type="InterPro" id="IPR050871">
    <property type="entry name" value="26S_Proteasome/COP9_Components"/>
</dbReference>
<feature type="region of interest" description="Disordered" evidence="1">
    <location>
        <begin position="1"/>
        <end position="21"/>
    </location>
</feature>
<sequence>MESDEEFEYESEEGFPDEEEVDEGAIQIENAFYEADDNKAQRPEEALAQFERVVEMETARRPEVVWRFKALQAMVILCARLGRIFDMTNRYKALLSYLDQVTRNDAAEAINEVLDAVSQCVELGAKKGSQQHEPETESEAKADMAGEAMAAAAGESGSVVEVEEVYSWTLDALQKSSNHRLWFNTSVRLAKLYLERENLPALEKKVEELHDLCRDAEGKDDLPGKAWQLVEVYSLELQMCERTGNADRMKSLYPTAVQLTDSIGDPRYTAVIREAGAQLYMIQEEWMNAYDEFLQAFRSYQQAGNPTRARMMLKNAFAAVLKTRHNHCVPCTEKRIGTIKIGCFGPSFGI</sequence>
<dbReference type="PANTHER" id="PTHR10678">
    <property type="entry name" value="26S PROTEASOME NON-ATPASE REGULATORY SUBUNIT 11/COP9 SIGNALOSOME COMPLEX SUBUNIT 2"/>
    <property type="match status" value="1"/>
</dbReference>
<evidence type="ECO:0008006" key="3">
    <source>
        <dbReference type="Google" id="ProtNLM"/>
    </source>
</evidence>
<proteinExistence type="predicted"/>
<evidence type="ECO:0000313" key="2">
    <source>
        <dbReference type="EMBL" id="CEM35547.1"/>
    </source>
</evidence>
<protein>
    <recommendedName>
        <fullName evidence="3">COP9 signalosome complex subunit 2</fullName>
    </recommendedName>
</protein>